<feature type="domain" description="HTH cro/C1-type" evidence="1">
    <location>
        <begin position="7"/>
        <end position="67"/>
    </location>
</feature>
<evidence type="ECO:0000313" key="2">
    <source>
        <dbReference type="EMBL" id="MPM23498.1"/>
    </source>
</evidence>
<name>A0A644Y6D5_9ZZZZ</name>
<protein>
    <recommendedName>
        <fullName evidence="1">HTH cro/C1-type domain-containing protein</fullName>
    </recommendedName>
</protein>
<dbReference type="EMBL" id="VSSQ01004046">
    <property type="protein sequence ID" value="MPM23498.1"/>
    <property type="molecule type" value="Genomic_DNA"/>
</dbReference>
<accession>A0A644Y6D5</accession>
<evidence type="ECO:0000259" key="1">
    <source>
        <dbReference type="Pfam" id="PF13443"/>
    </source>
</evidence>
<dbReference type="InterPro" id="IPR010982">
    <property type="entry name" value="Lambda_DNA-bd_dom_sf"/>
</dbReference>
<proteinExistence type="predicted"/>
<dbReference type="GO" id="GO:0003677">
    <property type="term" value="F:DNA binding"/>
    <property type="evidence" value="ECO:0007669"/>
    <property type="project" value="InterPro"/>
</dbReference>
<dbReference type="InterPro" id="IPR001387">
    <property type="entry name" value="Cro/C1-type_HTH"/>
</dbReference>
<organism evidence="2">
    <name type="scientific">bioreactor metagenome</name>
    <dbReference type="NCBI Taxonomy" id="1076179"/>
    <lineage>
        <taxon>unclassified sequences</taxon>
        <taxon>metagenomes</taxon>
        <taxon>ecological metagenomes</taxon>
    </lineage>
</organism>
<dbReference type="AlphaFoldDB" id="A0A644Y6D5"/>
<reference evidence="2" key="1">
    <citation type="submission" date="2019-08" db="EMBL/GenBank/DDBJ databases">
        <authorList>
            <person name="Kucharzyk K."/>
            <person name="Murdoch R.W."/>
            <person name="Higgins S."/>
            <person name="Loffler F."/>
        </authorList>
    </citation>
    <scope>NUCLEOTIDE SEQUENCE</scope>
</reference>
<comment type="caution">
    <text evidence="2">The sequence shown here is derived from an EMBL/GenBank/DDBJ whole genome shotgun (WGS) entry which is preliminary data.</text>
</comment>
<gene>
    <name evidence="2" type="ORF">SDC9_69972</name>
</gene>
<sequence length="76" mass="8701">MKVSYNKLWKLLIDRKMKRVEMREAADISSFTLAKLGKDECVSMRVLVRICEALHCNIGDIVDVFPDDGEESAKKI</sequence>
<dbReference type="Pfam" id="PF13443">
    <property type="entry name" value="HTH_26"/>
    <property type="match status" value="1"/>
</dbReference>
<dbReference type="SUPFAM" id="SSF47413">
    <property type="entry name" value="lambda repressor-like DNA-binding domains"/>
    <property type="match status" value="1"/>
</dbReference>